<dbReference type="Gene3D" id="2.60.40.1180">
    <property type="entry name" value="Golgi alpha-mannosidase II"/>
    <property type="match status" value="1"/>
</dbReference>
<evidence type="ECO:0000256" key="2">
    <source>
        <dbReference type="ARBA" id="ARBA00022801"/>
    </source>
</evidence>
<dbReference type="GO" id="GO:0033934">
    <property type="term" value="F:glucan 1,4-alpha-maltotriohydrolase activity"/>
    <property type="evidence" value="ECO:0007669"/>
    <property type="project" value="TreeGrafter"/>
</dbReference>
<dbReference type="GeneID" id="25275100"/>
<sequence>MATMTVTETKTQRGPSRAWWKEASIYQIYPASFKDSNGDGLGDVRGVIQKLDYLQSLGVDAVWLCPIYKSPQKDMGYDISDYRNIHEPYGTMQDVEELTGALHSRGMKMVMDLVVNHTSDQHAWFQESKVSRDNPKHDFYIWKEPRLENGTRSPPNNWASAFGGSAWTYNEARDQYYLGLFCPEQPDLNWENPQVVREVHDVMTFWLEKGIDGFRMDVINMISKVPGLPDAPITLPGRKYQPGDMYYAYGPRLNEYLQGLRSVLDRYNAFAVGEMPNVKKDSQVAAVVASDRKELNMIFQFDIVDMDIGDNGKFSPRGWSLNTLKNIVNRWQTFMYDVDGWNALFLENHDQARSVSRFTKHRPEHRTLAAKMLATFIGTQSGTLYIYQGQELGMTSLPEDWSLDEFRDLESLNHHAEAVEYFHGNEEGLKEFMRDLRKKARDNARSPMQWNAEQNAGFSSAEAWMRVNDSYPEINAKQQDNEASSVLNYWRTLLKARKEHVDSLVYGNFELVQDSDESVVCFKRGGGHCADAWTVLNFTDEEVVWKAPDALLQTIACGRQVIGTYQDAVIRDGNKLRLRPFEARTFI</sequence>
<dbReference type="OrthoDB" id="1740265at2759"/>
<dbReference type="GO" id="GO:0004574">
    <property type="term" value="F:oligo-1,6-glucosidase activity"/>
    <property type="evidence" value="ECO:0007669"/>
    <property type="project" value="TreeGrafter"/>
</dbReference>
<proteinExistence type="inferred from homology"/>
<accession>A0A072PQM0</accession>
<organism evidence="6 7">
    <name type="scientific">Exophiala aquamarina CBS 119918</name>
    <dbReference type="NCBI Taxonomy" id="1182545"/>
    <lineage>
        <taxon>Eukaryota</taxon>
        <taxon>Fungi</taxon>
        <taxon>Dikarya</taxon>
        <taxon>Ascomycota</taxon>
        <taxon>Pezizomycotina</taxon>
        <taxon>Eurotiomycetes</taxon>
        <taxon>Chaetothyriomycetidae</taxon>
        <taxon>Chaetothyriales</taxon>
        <taxon>Herpotrichiellaceae</taxon>
        <taxon>Exophiala</taxon>
    </lineage>
</organism>
<dbReference type="GO" id="GO:0004575">
    <property type="term" value="F:sucrose alpha-glucosidase activity"/>
    <property type="evidence" value="ECO:0007669"/>
    <property type="project" value="TreeGrafter"/>
</dbReference>
<dbReference type="RefSeq" id="XP_013264766.1">
    <property type="nucleotide sequence ID" value="XM_013409312.1"/>
</dbReference>
<evidence type="ECO:0000259" key="5">
    <source>
        <dbReference type="SMART" id="SM00642"/>
    </source>
</evidence>
<dbReference type="SUPFAM" id="SSF51011">
    <property type="entry name" value="Glycosyl hydrolase domain"/>
    <property type="match status" value="1"/>
</dbReference>
<name>A0A072PQM0_9EURO</name>
<dbReference type="SMART" id="SM00642">
    <property type="entry name" value="Aamy"/>
    <property type="match status" value="1"/>
</dbReference>
<keyword evidence="7" id="KW-1185">Reference proteome</keyword>
<dbReference type="FunFam" id="3.20.20.80:FF:000064">
    <property type="entry name" value="Oligo-1,6-glucosidase"/>
    <property type="match status" value="1"/>
</dbReference>
<dbReference type="AlphaFoldDB" id="A0A072PQM0"/>
<dbReference type="GO" id="GO:0000025">
    <property type="term" value="P:maltose catabolic process"/>
    <property type="evidence" value="ECO:0007669"/>
    <property type="project" value="TreeGrafter"/>
</dbReference>
<dbReference type="FunFam" id="3.20.20.80:FF:000087">
    <property type="entry name" value="Oligo-1,6-glucosidase IMA1"/>
    <property type="match status" value="1"/>
</dbReference>
<reference evidence="6 7" key="1">
    <citation type="submission" date="2013-03" db="EMBL/GenBank/DDBJ databases">
        <title>The Genome Sequence of Exophiala aquamarina CBS 119918.</title>
        <authorList>
            <consortium name="The Broad Institute Genomics Platform"/>
            <person name="Cuomo C."/>
            <person name="de Hoog S."/>
            <person name="Gorbushina A."/>
            <person name="Walker B."/>
            <person name="Young S.K."/>
            <person name="Zeng Q."/>
            <person name="Gargeya S."/>
            <person name="Fitzgerald M."/>
            <person name="Haas B."/>
            <person name="Abouelleil A."/>
            <person name="Allen A.W."/>
            <person name="Alvarado L."/>
            <person name="Arachchi H.M."/>
            <person name="Berlin A.M."/>
            <person name="Chapman S.B."/>
            <person name="Gainer-Dewar J."/>
            <person name="Goldberg J."/>
            <person name="Griggs A."/>
            <person name="Gujja S."/>
            <person name="Hansen M."/>
            <person name="Howarth C."/>
            <person name="Imamovic A."/>
            <person name="Ireland A."/>
            <person name="Larimer J."/>
            <person name="McCowan C."/>
            <person name="Murphy C."/>
            <person name="Pearson M."/>
            <person name="Poon T.W."/>
            <person name="Priest M."/>
            <person name="Roberts A."/>
            <person name="Saif S."/>
            <person name="Shea T."/>
            <person name="Sisk P."/>
            <person name="Sykes S."/>
            <person name="Wortman J."/>
            <person name="Nusbaum C."/>
            <person name="Birren B."/>
        </authorList>
    </citation>
    <scope>NUCLEOTIDE SEQUENCE [LARGE SCALE GENOMIC DNA]</scope>
    <source>
        <strain evidence="6 7">CBS 119918</strain>
    </source>
</reference>
<dbReference type="HOGENOM" id="CLU_006462_2_3_1"/>
<dbReference type="InterPro" id="IPR017853">
    <property type="entry name" value="GH"/>
</dbReference>
<dbReference type="STRING" id="1182545.A0A072PQM0"/>
<dbReference type="Gene3D" id="3.90.400.10">
    <property type="entry name" value="Oligo-1,6-glucosidase, Domain 2"/>
    <property type="match status" value="1"/>
</dbReference>
<keyword evidence="3" id="KW-0326">Glycosidase</keyword>
<dbReference type="FunFam" id="3.90.400.10:FF:000002">
    <property type="entry name" value="Sucrose isomerase"/>
    <property type="match status" value="1"/>
</dbReference>
<evidence type="ECO:0000313" key="7">
    <source>
        <dbReference type="Proteomes" id="UP000027920"/>
    </source>
</evidence>
<dbReference type="EMBL" id="AMGV01000001">
    <property type="protein sequence ID" value="KEF62176.1"/>
    <property type="molecule type" value="Genomic_DNA"/>
</dbReference>
<dbReference type="InterPro" id="IPR006047">
    <property type="entry name" value="GH13_cat_dom"/>
</dbReference>
<evidence type="ECO:0000256" key="1">
    <source>
        <dbReference type="ARBA" id="ARBA00008061"/>
    </source>
</evidence>
<dbReference type="VEuPathDB" id="FungiDB:A1O9_00148"/>
<feature type="domain" description="Glycosyl hydrolase family 13 catalytic" evidence="5">
    <location>
        <begin position="27"/>
        <end position="445"/>
    </location>
</feature>
<keyword evidence="2 6" id="KW-0378">Hydrolase</keyword>
<dbReference type="GO" id="GO:0005987">
    <property type="term" value="P:sucrose catabolic process"/>
    <property type="evidence" value="ECO:0007669"/>
    <property type="project" value="TreeGrafter"/>
</dbReference>
<dbReference type="SUPFAM" id="SSF51445">
    <property type="entry name" value="(Trans)glycosidases"/>
    <property type="match status" value="1"/>
</dbReference>
<dbReference type="GO" id="GO:0004556">
    <property type="term" value="F:alpha-amylase activity"/>
    <property type="evidence" value="ECO:0007669"/>
    <property type="project" value="TreeGrafter"/>
</dbReference>
<dbReference type="PANTHER" id="PTHR10357:SF232">
    <property type="entry name" value="GLYCOSYL HYDROLASE FAMILY 13 CATALYTIC DOMAIN-CONTAINING PROTEIN"/>
    <property type="match status" value="1"/>
</dbReference>
<comment type="caution">
    <text evidence="6">The sequence shown here is derived from an EMBL/GenBank/DDBJ whole genome shotgun (WGS) entry which is preliminary data.</text>
</comment>
<keyword evidence="4" id="KW-0462">Maltose metabolism</keyword>
<dbReference type="InterPro" id="IPR013780">
    <property type="entry name" value="Glyco_hydro_b"/>
</dbReference>
<dbReference type="CDD" id="cd11333">
    <property type="entry name" value="AmyAc_SI_OligoGlu_DGase"/>
    <property type="match status" value="1"/>
</dbReference>
<dbReference type="PANTHER" id="PTHR10357">
    <property type="entry name" value="ALPHA-AMYLASE FAMILY MEMBER"/>
    <property type="match status" value="1"/>
</dbReference>
<dbReference type="InterPro" id="IPR045857">
    <property type="entry name" value="O16G_dom_2"/>
</dbReference>
<evidence type="ECO:0000256" key="3">
    <source>
        <dbReference type="ARBA" id="ARBA00023295"/>
    </source>
</evidence>
<dbReference type="Gene3D" id="3.20.20.80">
    <property type="entry name" value="Glycosidases"/>
    <property type="match status" value="1"/>
</dbReference>
<comment type="similarity">
    <text evidence="1">Belongs to the glycosyl hydrolase 13 family.</text>
</comment>
<protein>
    <submittedName>
        <fullName evidence="6">Trehalose-6-phosphate hydrolase</fullName>
    </submittedName>
</protein>
<evidence type="ECO:0000313" key="6">
    <source>
        <dbReference type="EMBL" id="KEF62176.1"/>
    </source>
</evidence>
<gene>
    <name evidence="6" type="ORF">A1O9_00148</name>
</gene>
<dbReference type="Pfam" id="PF00128">
    <property type="entry name" value="Alpha-amylase"/>
    <property type="match status" value="1"/>
</dbReference>
<dbReference type="Proteomes" id="UP000027920">
    <property type="component" value="Unassembled WGS sequence"/>
</dbReference>
<evidence type="ECO:0000256" key="4">
    <source>
        <dbReference type="ARBA" id="ARBA00026248"/>
    </source>
</evidence>